<dbReference type="AlphaFoldDB" id="A0AAD6YGP8"/>
<feature type="region of interest" description="Disordered" evidence="1">
    <location>
        <begin position="199"/>
        <end position="269"/>
    </location>
</feature>
<name>A0AAD6YGP8_9AGAR</name>
<accession>A0AAD6YGP8</accession>
<comment type="caution">
    <text evidence="2">The sequence shown here is derived from an EMBL/GenBank/DDBJ whole genome shotgun (WGS) entry which is preliminary data.</text>
</comment>
<reference evidence="2" key="1">
    <citation type="submission" date="2023-03" db="EMBL/GenBank/DDBJ databases">
        <title>Massive genome expansion in bonnet fungi (Mycena s.s.) driven by repeated elements and novel gene families across ecological guilds.</title>
        <authorList>
            <consortium name="Lawrence Berkeley National Laboratory"/>
            <person name="Harder C.B."/>
            <person name="Miyauchi S."/>
            <person name="Viragh M."/>
            <person name="Kuo A."/>
            <person name="Thoen E."/>
            <person name="Andreopoulos B."/>
            <person name="Lu D."/>
            <person name="Skrede I."/>
            <person name="Drula E."/>
            <person name="Henrissat B."/>
            <person name="Morin E."/>
            <person name="Kohler A."/>
            <person name="Barry K."/>
            <person name="LaButti K."/>
            <person name="Morin E."/>
            <person name="Salamov A."/>
            <person name="Lipzen A."/>
            <person name="Mereny Z."/>
            <person name="Hegedus B."/>
            <person name="Baldrian P."/>
            <person name="Stursova M."/>
            <person name="Weitz H."/>
            <person name="Taylor A."/>
            <person name="Grigoriev I.V."/>
            <person name="Nagy L.G."/>
            <person name="Martin F."/>
            <person name="Kauserud H."/>
        </authorList>
    </citation>
    <scope>NUCLEOTIDE SEQUENCE</scope>
    <source>
        <strain evidence="2">9144</strain>
    </source>
</reference>
<sequence>MHGLDQIPVPQTSTRTGTSLFTVKKESKTIRIKEEAFTLPQDVSSKLTGPGSGPFRVAQVSACQVWRKRPALHRPFSPNGRQQPSPCGRVPQAGLESLPLEPTWRCGSDLRLAPGDHAEPSGAALWRYMGEYENRKFGSITGKQFTSQTGLQKLPHYRTGAAVVAALDREGISGSTAASSSSPIADVCPPLLAPAACSPPAPPSAFQAGVRTSGRRVGRGTQSVCLQLRHPPPDVRHPLHHSRRSPRPPPDVRRPPPAARNCVPGWRAD</sequence>
<feature type="region of interest" description="Disordered" evidence="1">
    <location>
        <begin position="1"/>
        <end position="20"/>
    </location>
</feature>
<dbReference type="Proteomes" id="UP001219525">
    <property type="component" value="Unassembled WGS sequence"/>
</dbReference>
<evidence type="ECO:0000313" key="3">
    <source>
        <dbReference type="Proteomes" id="UP001219525"/>
    </source>
</evidence>
<protein>
    <submittedName>
        <fullName evidence="2">Uncharacterized protein</fullName>
    </submittedName>
</protein>
<evidence type="ECO:0000256" key="1">
    <source>
        <dbReference type="SAM" id="MobiDB-lite"/>
    </source>
</evidence>
<proteinExistence type="predicted"/>
<feature type="region of interest" description="Disordered" evidence="1">
    <location>
        <begin position="73"/>
        <end position="94"/>
    </location>
</feature>
<keyword evidence="3" id="KW-1185">Reference proteome</keyword>
<organism evidence="2 3">
    <name type="scientific">Mycena pura</name>
    <dbReference type="NCBI Taxonomy" id="153505"/>
    <lineage>
        <taxon>Eukaryota</taxon>
        <taxon>Fungi</taxon>
        <taxon>Dikarya</taxon>
        <taxon>Basidiomycota</taxon>
        <taxon>Agaricomycotina</taxon>
        <taxon>Agaricomycetes</taxon>
        <taxon>Agaricomycetidae</taxon>
        <taxon>Agaricales</taxon>
        <taxon>Marasmiineae</taxon>
        <taxon>Mycenaceae</taxon>
        <taxon>Mycena</taxon>
    </lineage>
</organism>
<evidence type="ECO:0000313" key="2">
    <source>
        <dbReference type="EMBL" id="KAJ7208913.1"/>
    </source>
</evidence>
<dbReference type="EMBL" id="JARJCW010000032">
    <property type="protein sequence ID" value="KAJ7208913.1"/>
    <property type="molecule type" value="Genomic_DNA"/>
</dbReference>
<gene>
    <name evidence="2" type="ORF">GGX14DRAFT_632912</name>
</gene>
<feature type="compositionally biased region" description="Polar residues" evidence="1">
    <location>
        <begin position="9"/>
        <end position="20"/>
    </location>
</feature>